<dbReference type="PROSITE" id="PS00284">
    <property type="entry name" value="SERPIN"/>
    <property type="match status" value="1"/>
</dbReference>
<dbReference type="InterPro" id="IPR023796">
    <property type="entry name" value="Serpin_dom"/>
</dbReference>
<dbReference type="Gene3D" id="2.30.39.10">
    <property type="entry name" value="Alpha-1-antitrypsin, domain 1"/>
    <property type="match status" value="1"/>
</dbReference>
<dbReference type="InterPro" id="IPR036186">
    <property type="entry name" value="Serpin_sf"/>
</dbReference>
<gene>
    <name evidence="5" type="ORF">H9712_03635</name>
</gene>
<dbReference type="GO" id="GO:0004867">
    <property type="term" value="F:serine-type endopeptidase inhibitor activity"/>
    <property type="evidence" value="ECO:0007669"/>
    <property type="project" value="InterPro"/>
</dbReference>
<feature type="domain" description="Serpin" evidence="4">
    <location>
        <begin position="141"/>
        <end position="491"/>
    </location>
</feature>
<name>A0A9D2MLT6_9FIRM</name>
<sequence length="491" mass="52840">MMDEYKRANDTLHPTHSAVERAVKGEASRRKRKPLKALVPAGVAAVVAVALLITGLPGPDGGSSGGPLTGSAYAIALPEYPDLPKHPAEPLGGSDAEWEQFNADLDVYLDAWEAYQDETASLRDTPDLTAALADYTGRSAALALSGEGNRVYSPVSLWFALAMLAETTGGETRQQVLDALGASDVDQLRDWADILWHALYLDDGTAATLLGTSIWLNENVSFQQDTLETLADYYYTGSFQVPMGTGEADSAITEWVSEQTKGLIGSDGKVLTTRAETLAVLASTLYFQARWSDEFDPSLTEEDVFTAADGSESAVDFMHMTQTAGFLRQNGYQAASLGTTGGTMTFVLPDEGVTPAELLAYPDFLTELTHSERKIYGEVQWSVPKFDVSSDLDLIPALTGMGITDVLYRGTADFTPLVDLTPVWLEEARQIARVKVDEEGVEAAAVTLLAADASEAIVEDPAICVMDLDRPFLFVIRDGDAVLFVGVVEQV</sequence>
<comment type="caution">
    <text evidence="5">The sequence shown here is derived from an EMBL/GenBank/DDBJ whole genome shotgun (WGS) entry which is preliminary data.</text>
</comment>
<evidence type="ECO:0000259" key="4">
    <source>
        <dbReference type="SMART" id="SM00093"/>
    </source>
</evidence>
<organism evidence="5 6">
    <name type="scientific">Candidatus Flavonifractor intestinigallinarum</name>
    <dbReference type="NCBI Taxonomy" id="2838586"/>
    <lineage>
        <taxon>Bacteria</taxon>
        <taxon>Bacillati</taxon>
        <taxon>Bacillota</taxon>
        <taxon>Clostridia</taxon>
        <taxon>Eubacteriales</taxon>
        <taxon>Oscillospiraceae</taxon>
        <taxon>Flavonifractor</taxon>
    </lineage>
</organism>
<dbReference type="PANTHER" id="PTHR11461:SF211">
    <property type="entry name" value="GH10112P-RELATED"/>
    <property type="match status" value="1"/>
</dbReference>
<dbReference type="Proteomes" id="UP000823921">
    <property type="component" value="Unassembled WGS sequence"/>
</dbReference>
<reference evidence="5" key="1">
    <citation type="journal article" date="2021" name="PeerJ">
        <title>Extensive microbial diversity within the chicken gut microbiome revealed by metagenomics and culture.</title>
        <authorList>
            <person name="Gilroy R."/>
            <person name="Ravi A."/>
            <person name="Getino M."/>
            <person name="Pursley I."/>
            <person name="Horton D.L."/>
            <person name="Alikhan N.F."/>
            <person name="Baker D."/>
            <person name="Gharbi K."/>
            <person name="Hall N."/>
            <person name="Watson M."/>
            <person name="Adriaenssens E.M."/>
            <person name="Foster-Nyarko E."/>
            <person name="Jarju S."/>
            <person name="Secka A."/>
            <person name="Antonio M."/>
            <person name="Oren A."/>
            <person name="Chaudhuri R.R."/>
            <person name="La Ragione R."/>
            <person name="Hildebrand F."/>
            <person name="Pallen M.J."/>
        </authorList>
    </citation>
    <scope>NUCLEOTIDE SEQUENCE</scope>
    <source>
        <strain evidence="5">CHK192-8294</strain>
    </source>
</reference>
<dbReference type="PANTHER" id="PTHR11461">
    <property type="entry name" value="SERINE PROTEASE INHIBITOR, SERPIN"/>
    <property type="match status" value="1"/>
</dbReference>
<dbReference type="InterPro" id="IPR000215">
    <property type="entry name" value="Serpin_fam"/>
</dbReference>
<feature type="transmembrane region" description="Helical" evidence="3">
    <location>
        <begin position="37"/>
        <end position="56"/>
    </location>
</feature>
<dbReference type="InterPro" id="IPR042185">
    <property type="entry name" value="Serpin_sf_2"/>
</dbReference>
<dbReference type="InterPro" id="IPR042178">
    <property type="entry name" value="Serpin_sf_1"/>
</dbReference>
<dbReference type="SMART" id="SM00093">
    <property type="entry name" value="SERPIN"/>
    <property type="match status" value="1"/>
</dbReference>
<keyword evidence="3" id="KW-0812">Transmembrane</keyword>
<evidence type="ECO:0000256" key="1">
    <source>
        <dbReference type="RuleBase" id="RU000411"/>
    </source>
</evidence>
<evidence type="ECO:0000256" key="2">
    <source>
        <dbReference type="SAM" id="MobiDB-lite"/>
    </source>
</evidence>
<proteinExistence type="inferred from homology"/>
<evidence type="ECO:0000313" key="6">
    <source>
        <dbReference type="Proteomes" id="UP000823921"/>
    </source>
</evidence>
<keyword evidence="3" id="KW-0472">Membrane</keyword>
<dbReference type="InterPro" id="IPR023795">
    <property type="entry name" value="Serpin_CS"/>
</dbReference>
<evidence type="ECO:0000256" key="3">
    <source>
        <dbReference type="SAM" id="Phobius"/>
    </source>
</evidence>
<feature type="compositionally biased region" description="Basic and acidic residues" evidence="2">
    <location>
        <begin position="1"/>
        <end position="10"/>
    </location>
</feature>
<comment type="similarity">
    <text evidence="1">Belongs to the serpin family.</text>
</comment>
<dbReference type="EMBL" id="DWXO01000036">
    <property type="protein sequence ID" value="HJB80056.1"/>
    <property type="molecule type" value="Genomic_DNA"/>
</dbReference>
<dbReference type="AlphaFoldDB" id="A0A9D2MLT6"/>
<feature type="compositionally biased region" description="Basic and acidic residues" evidence="2">
    <location>
        <begin position="18"/>
        <end position="28"/>
    </location>
</feature>
<accession>A0A9D2MLT6</accession>
<evidence type="ECO:0000313" key="5">
    <source>
        <dbReference type="EMBL" id="HJB80056.1"/>
    </source>
</evidence>
<keyword evidence="3" id="KW-1133">Transmembrane helix</keyword>
<protein>
    <recommendedName>
        <fullName evidence="4">Serpin domain-containing protein</fullName>
    </recommendedName>
</protein>
<dbReference type="GO" id="GO:0005615">
    <property type="term" value="C:extracellular space"/>
    <property type="evidence" value="ECO:0007669"/>
    <property type="project" value="InterPro"/>
</dbReference>
<dbReference type="Gene3D" id="3.30.497.10">
    <property type="entry name" value="Antithrombin, subunit I, domain 2"/>
    <property type="match status" value="1"/>
</dbReference>
<dbReference type="SUPFAM" id="SSF56574">
    <property type="entry name" value="Serpins"/>
    <property type="match status" value="1"/>
</dbReference>
<dbReference type="Pfam" id="PF00079">
    <property type="entry name" value="Serpin"/>
    <property type="match status" value="1"/>
</dbReference>
<reference evidence="5" key="2">
    <citation type="submission" date="2021-04" db="EMBL/GenBank/DDBJ databases">
        <authorList>
            <person name="Gilroy R."/>
        </authorList>
    </citation>
    <scope>NUCLEOTIDE SEQUENCE</scope>
    <source>
        <strain evidence="5">CHK192-8294</strain>
    </source>
</reference>
<feature type="region of interest" description="Disordered" evidence="2">
    <location>
        <begin position="1"/>
        <end position="31"/>
    </location>
</feature>